<feature type="compositionally biased region" description="Polar residues" evidence="1">
    <location>
        <begin position="268"/>
        <end position="298"/>
    </location>
</feature>
<proteinExistence type="predicted"/>
<feature type="compositionally biased region" description="Polar residues" evidence="1">
    <location>
        <begin position="211"/>
        <end position="233"/>
    </location>
</feature>
<comment type="caution">
    <text evidence="2">The sequence shown here is derived from an EMBL/GenBank/DDBJ whole genome shotgun (WGS) entry which is preliminary data.</text>
</comment>
<name>A0A2C5Y4X4_9HYPO</name>
<feature type="region of interest" description="Disordered" evidence="1">
    <location>
        <begin position="360"/>
        <end position="460"/>
    </location>
</feature>
<organism evidence="2 3">
    <name type="scientific">Ophiocordyceps australis</name>
    <dbReference type="NCBI Taxonomy" id="1399860"/>
    <lineage>
        <taxon>Eukaryota</taxon>
        <taxon>Fungi</taxon>
        <taxon>Dikarya</taxon>
        <taxon>Ascomycota</taxon>
        <taxon>Pezizomycotina</taxon>
        <taxon>Sordariomycetes</taxon>
        <taxon>Hypocreomycetidae</taxon>
        <taxon>Hypocreales</taxon>
        <taxon>Ophiocordycipitaceae</taxon>
        <taxon>Ophiocordyceps</taxon>
    </lineage>
</organism>
<gene>
    <name evidence="2" type="ORF">CDD81_7270</name>
</gene>
<dbReference type="EMBL" id="NJET01000076">
    <property type="protein sequence ID" value="PHH62282.1"/>
    <property type="molecule type" value="Genomic_DNA"/>
</dbReference>
<feature type="region of interest" description="Disordered" evidence="1">
    <location>
        <begin position="257"/>
        <end position="322"/>
    </location>
</feature>
<evidence type="ECO:0000313" key="2">
    <source>
        <dbReference type="EMBL" id="PHH62282.1"/>
    </source>
</evidence>
<sequence>MSRPPTPINSCPLSHLEIRSSSQTRVYHSAQFAGGLAMTLEAQPSMGSQGDSLMLLVCSGAKRMLSIRLSDLLRETSGITEAVTVDRSHRRLTIKVASQGQQIESTLNNARDFGLLVYALAKSGFVVKDQVPQTNQSFYPGVFSSSLSQEQVPFGQIAVDPRLASMSIPNEGPSKEYARGQDLRPVQDMPHNIPMHTSSWLPRGAAVGHPTPSTHGNWSVHQQQLHVPGQTSFVPPPSLAREAPHLLNPYDMLTKQNSSLHRPRVSSPLRNSFSPRQPSISQYNPGSLPSHSDGTSQPLVGPSDMPVSRSVSSSTLLINHDERNEASVSQAVSRCYSMNSSNHLALGTSEQVNNMPLHRIRRSPESMPRRRQLPFAGHKKRLATQSWTMVKKTSGVSDSQGTQSLLCNDGEQNSTPQKTDEDQATTPTTHGSEDPPRNPPACSTSLREEASSGSTQSSQVVSRWPLLPVMEPLVLVTDSFTMQRLDSMTDALLEQYQMDISRGCDEKLCAQYYLERLHESRYKFWLSKLEEADKADKAEQVLVASV</sequence>
<protein>
    <submittedName>
        <fullName evidence="2">Uncharacterized protein</fullName>
    </submittedName>
</protein>
<keyword evidence="3" id="KW-1185">Reference proteome</keyword>
<evidence type="ECO:0000256" key="1">
    <source>
        <dbReference type="SAM" id="MobiDB-lite"/>
    </source>
</evidence>
<feature type="region of interest" description="Disordered" evidence="1">
    <location>
        <begin position="208"/>
        <end position="243"/>
    </location>
</feature>
<dbReference type="AlphaFoldDB" id="A0A2C5Y4X4"/>
<dbReference type="OrthoDB" id="5142910at2759"/>
<feature type="compositionally biased region" description="Low complexity" evidence="1">
    <location>
        <begin position="451"/>
        <end position="460"/>
    </location>
</feature>
<reference evidence="2 3" key="1">
    <citation type="submission" date="2017-06" db="EMBL/GenBank/DDBJ databases">
        <title>Ant-infecting Ophiocordyceps genomes reveal a high diversity of potential behavioral manipulation genes and a possible major role for enterotoxins.</title>
        <authorList>
            <person name="De Bekker C."/>
            <person name="Evans H.C."/>
            <person name="Brachmann A."/>
            <person name="Hughes D.P."/>
        </authorList>
    </citation>
    <scope>NUCLEOTIDE SEQUENCE [LARGE SCALE GENOMIC DNA]</scope>
    <source>
        <strain evidence="2 3">Map64</strain>
    </source>
</reference>
<evidence type="ECO:0000313" key="3">
    <source>
        <dbReference type="Proteomes" id="UP000226192"/>
    </source>
</evidence>
<accession>A0A2C5Y4X4</accession>
<feature type="compositionally biased region" description="Polar residues" evidence="1">
    <location>
        <begin position="394"/>
        <end position="417"/>
    </location>
</feature>
<dbReference type="Proteomes" id="UP000226192">
    <property type="component" value="Unassembled WGS sequence"/>
</dbReference>
<feature type="compositionally biased region" description="Basic residues" evidence="1">
    <location>
        <begin position="369"/>
        <end position="382"/>
    </location>
</feature>